<evidence type="ECO:0000256" key="6">
    <source>
        <dbReference type="ARBA" id="ARBA00022741"/>
    </source>
</evidence>
<dbReference type="Pfam" id="PF07478">
    <property type="entry name" value="Dala_Dala_lig_C"/>
    <property type="match status" value="3"/>
</dbReference>
<evidence type="ECO:0000256" key="12">
    <source>
        <dbReference type="PROSITE-ProRule" id="PRU00409"/>
    </source>
</evidence>
<dbReference type="CDD" id="cd06577">
    <property type="entry name" value="PASTA_pknB"/>
    <property type="match status" value="1"/>
</dbReference>
<dbReference type="Gene3D" id="3.30.10.20">
    <property type="match status" value="1"/>
</dbReference>
<keyword evidence="5 16" id="KW-0436">Ligase</keyword>
<feature type="domain" description="PASTA" evidence="15">
    <location>
        <begin position="1068"/>
        <end position="1134"/>
    </location>
</feature>
<evidence type="ECO:0000256" key="4">
    <source>
        <dbReference type="ARBA" id="ARBA00012216"/>
    </source>
</evidence>
<feature type="region of interest" description="Disordered" evidence="13">
    <location>
        <begin position="297"/>
        <end position="322"/>
    </location>
</feature>
<dbReference type="PANTHER" id="PTHR23132">
    <property type="entry name" value="D-ALANINE--D-ALANINE LIGASE"/>
    <property type="match status" value="1"/>
</dbReference>
<comment type="cofactor">
    <cofactor evidence="2">
        <name>Mg(2+)</name>
        <dbReference type="ChEBI" id="CHEBI:18420"/>
    </cofactor>
</comment>
<dbReference type="Gene3D" id="3.30.1490.20">
    <property type="entry name" value="ATP-grasp fold, A domain"/>
    <property type="match status" value="2"/>
</dbReference>
<comment type="catalytic activity">
    <reaction evidence="11">
        <text>2 D-alanine + ATP = D-alanyl-D-alanine + ADP + phosphate + H(+)</text>
        <dbReference type="Rhea" id="RHEA:11224"/>
        <dbReference type="ChEBI" id="CHEBI:15378"/>
        <dbReference type="ChEBI" id="CHEBI:30616"/>
        <dbReference type="ChEBI" id="CHEBI:43474"/>
        <dbReference type="ChEBI" id="CHEBI:57416"/>
        <dbReference type="ChEBI" id="CHEBI:57822"/>
        <dbReference type="ChEBI" id="CHEBI:456216"/>
        <dbReference type="EC" id="6.3.2.4"/>
    </reaction>
</comment>
<dbReference type="Pfam" id="PF03793">
    <property type="entry name" value="PASTA"/>
    <property type="match status" value="1"/>
</dbReference>
<accession>A0ABX0XFN5</accession>
<dbReference type="InterPro" id="IPR011761">
    <property type="entry name" value="ATP-grasp"/>
</dbReference>
<dbReference type="Pfam" id="PF01820">
    <property type="entry name" value="Dala_Dala_lig_N"/>
    <property type="match status" value="2"/>
</dbReference>
<dbReference type="PROSITE" id="PS51178">
    <property type="entry name" value="PASTA"/>
    <property type="match status" value="1"/>
</dbReference>
<evidence type="ECO:0000256" key="2">
    <source>
        <dbReference type="ARBA" id="ARBA00001946"/>
    </source>
</evidence>
<keyword evidence="17" id="KW-1185">Reference proteome</keyword>
<dbReference type="Gene3D" id="3.40.50.20">
    <property type="match status" value="2"/>
</dbReference>
<dbReference type="InterPro" id="IPR013815">
    <property type="entry name" value="ATP_grasp_subdomain_1"/>
</dbReference>
<evidence type="ECO:0000256" key="11">
    <source>
        <dbReference type="ARBA" id="ARBA00047614"/>
    </source>
</evidence>
<name>A0ABX0XFN5_9BACT</name>
<evidence type="ECO:0000256" key="7">
    <source>
        <dbReference type="ARBA" id="ARBA00022840"/>
    </source>
</evidence>
<dbReference type="InterPro" id="IPR005543">
    <property type="entry name" value="PASTA_dom"/>
</dbReference>
<evidence type="ECO:0000256" key="9">
    <source>
        <dbReference type="ARBA" id="ARBA00022984"/>
    </source>
</evidence>
<dbReference type="InterPro" id="IPR011095">
    <property type="entry name" value="Dala_Dala_lig_C"/>
</dbReference>
<feature type="domain" description="ATP-grasp" evidence="14">
    <location>
        <begin position="159"/>
        <end position="496"/>
    </location>
</feature>
<dbReference type="InterPro" id="IPR016185">
    <property type="entry name" value="PreATP-grasp_dom_sf"/>
</dbReference>
<evidence type="ECO:0000259" key="14">
    <source>
        <dbReference type="PROSITE" id="PS50975"/>
    </source>
</evidence>
<dbReference type="InterPro" id="IPR000291">
    <property type="entry name" value="D-Ala_lig_Van_CS"/>
</dbReference>
<evidence type="ECO:0000256" key="8">
    <source>
        <dbReference type="ARBA" id="ARBA00022960"/>
    </source>
</evidence>
<reference evidence="16 17" key="1">
    <citation type="submission" date="2020-03" db="EMBL/GenBank/DDBJ databases">
        <title>Genomic Encyclopedia of Type Strains, Phase IV (KMG-IV): sequencing the most valuable type-strain genomes for metagenomic binning, comparative biology and taxonomic classification.</title>
        <authorList>
            <person name="Goeker M."/>
        </authorList>
    </citation>
    <scope>NUCLEOTIDE SEQUENCE [LARGE SCALE GENOMIC DNA]</scope>
    <source>
        <strain evidence="16 17">DSM 105096</strain>
    </source>
</reference>
<evidence type="ECO:0000256" key="3">
    <source>
        <dbReference type="ARBA" id="ARBA00010871"/>
    </source>
</evidence>
<evidence type="ECO:0000313" key="17">
    <source>
        <dbReference type="Proteomes" id="UP000770785"/>
    </source>
</evidence>
<feature type="domain" description="ATP-grasp" evidence="14">
    <location>
        <begin position="698"/>
        <end position="948"/>
    </location>
</feature>
<dbReference type="GO" id="GO:0008716">
    <property type="term" value="F:D-alanine-D-alanine ligase activity"/>
    <property type="evidence" value="ECO:0007669"/>
    <property type="project" value="UniProtKB-EC"/>
</dbReference>
<evidence type="ECO:0000256" key="5">
    <source>
        <dbReference type="ARBA" id="ARBA00022598"/>
    </source>
</evidence>
<dbReference type="Gene3D" id="3.30.470.20">
    <property type="entry name" value="ATP-grasp fold, B domain"/>
    <property type="match status" value="3"/>
</dbReference>
<organism evidence="16 17">
    <name type="scientific">Neolewinella antarctica</name>
    <dbReference type="NCBI Taxonomy" id="442734"/>
    <lineage>
        <taxon>Bacteria</taxon>
        <taxon>Pseudomonadati</taxon>
        <taxon>Bacteroidota</taxon>
        <taxon>Saprospiria</taxon>
        <taxon>Saprospirales</taxon>
        <taxon>Lewinellaceae</taxon>
        <taxon>Neolewinella</taxon>
    </lineage>
</organism>
<comment type="caution">
    <text evidence="16">The sequence shown here is derived from an EMBL/GenBank/DDBJ whole genome shotgun (WGS) entry which is preliminary data.</text>
</comment>
<gene>
    <name evidence="16" type="ORF">GGR27_003105</name>
</gene>
<evidence type="ECO:0000256" key="1">
    <source>
        <dbReference type="ARBA" id="ARBA00001936"/>
    </source>
</evidence>
<feature type="compositionally biased region" description="Basic and acidic residues" evidence="13">
    <location>
        <begin position="297"/>
        <end position="308"/>
    </location>
</feature>
<dbReference type="EMBL" id="JAATJH010000005">
    <property type="protein sequence ID" value="NJC27588.1"/>
    <property type="molecule type" value="Genomic_DNA"/>
</dbReference>
<keyword evidence="9" id="KW-0573">Peptidoglycan synthesis</keyword>
<dbReference type="PANTHER" id="PTHR23132:SF0">
    <property type="entry name" value="D-ALANINE-D-ALANINE LIGASE FAMILY"/>
    <property type="match status" value="1"/>
</dbReference>
<dbReference type="InterPro" id="IPR011127">
    <property type="entry name" value="Dala_Dala_lig_N"/>
</dbReference>
<dbReference type="SUPFAM" id="SSF56059">
    <property type="entry name" value="Glutathione synthetase ATP-binding domain-like"/>
    <property type="match status" value="3"/>
</dbReference>
<evidence type="ECO:0000256" key="13">
    <source>
        <dbReference type="SAM" id="MobiDB-lite"/>
    </source>
</evidence>
<keyword evidence="10" id="KW-0961">Cell wall biogenesis/degradation</keyword>
<dbReference type="EC" id="6.3.2.4" evidence="4"/>
<dbReference type="PROSITE" id="PS00843">
    <property type="entry name" value="DALA_DALA_LIGASE_1"/>
    <property type="match status" value="1"/>
</dbReference>
<evidence type="ECO:0000259" key="15">
    <source>
        <dbReference type="PROSITE" id="PS51178"/>
    </source>
</evidence>
<evidence type="ECO:0000313" key="16">
    <source>
        <dbReference type="EMBL" id="NJC27588.1"/>
    </source>
</evidence>
<dbReference type="PROSITE" id="PS50975">
    <property type="entry name" value="ATP_GRASP"/>
    <property type="match status" value="2"/>
</dbReference>
<proteinExistence type="inferred from homology"/>
<comment type="cofactor">
    <cofactor evidence="1">
        <name>Mn(2+)</name>
        <dbReference type="ChEBI" id="CHEBI:29035"/>
    </cofactor>
</comment>
<dbReference type="SMART" id="SM00740">
    <property type="entry name" value="PASTA"/>
    <property type="match status" value="2"/>
</dbReference>
<comment type="similarity">
    <text evidence="3">Belongs to the D-alanine--D-alanine ligase family.</text>
</comment>
<evidence type="ECO:0000256" key="10">
    <source>
        <dbReference type="ARBA" id="ARBA00023316"/>
    </source>
</evidence>
<dbReference type="RefSeq" id="WP_168038820.1">
    <property type="nucleotide sequence ID" value="NZ_JAATJH010000005.1"/>
</dbReference>
<dbReference type="SUPFAM" id="SSF52440">
    <property type="entry name" value="PreATP-grasp domain"/>
    <property type="match status" value="2"/>
</dbReference>
<dbReference type="Proteomes" id="UP000770785">
    <property type="component" value="Unassembled WGS sequence"/>
</dbReference>
<keyword evidence="7 12" id="KW-0067">ATP-binding</keyword>
<keyword evidence="8" id="KW-0133">Cell shape</keyword>
<protein>
    <recommendedName>
        <fullName evidence="4">D-alanine--D-alanine ligase</fullName>
        <ecNumber evidence="4">6.3.2.4</ecNumber>
    </recommendedName>
</protein>
<sequence>MRIKVGIFFGGPSREREISFAGGRTVYDNLDQALFEPVPIFVDSFRKWHLLDWQYLYRGTIRDFFPPIDLAPASAHGFQVYQESLGPLDELSLEAMARKVGSRIRRHDLPELIDVAFLALHGEYGEDGQLQRELEYAGVPYTGSGVEASEIGMDKAIQKELMSAKGFASPALLVIKKGDFDDQRVQDHFYESEREIGWPMVIRPARQGSSIGVAILKESEGLEGFERAVNAAFFRELLPVHEYAERNEYERLEYVRNLSDLRDGVAFPMDAQHGERTITLYTPDELYDFLEAKVEVRGKSKEEGRETPPDTTEFGAEDETTSEASIAANRQSRFANQDSPIPHALPPTAYPLIIFSGHQTEQSVIVEAFIDGKEFSTIVLRTPAGAAVALPPTEIVKPSSELFDYRAKYMPGRSRKVTPIELPTDRIQAIRAECERLFEELGFHVYARIDGFHTASGEIFLNDPNTTSGMMPSSFFFHQAAEIGLNPSQFLTYIIRQSLRERGRGRGMQGEGMDVADELGTGLDEAMEAARASTTQKERIGVILGGPSFERHISVESGRNIYEKLASSEGYLPTPLFLEPDGEDKYRLHQLPINLLLKDNADDIRAKLGKTTEHAVVQEIREACKEITHTYAAPNVVFLPKEVTWKELPKHIDGAFIALHGRPGEDGQVQALLEPLGIYYNGSGIASSRTTIDKYKTLHTLARAGLEVTEQWLASGKDFYADEDAFYQQVEERFGYPHVAKPVDDGCSSAVLLIKDRQELTAYCHLTFRPTSLNERAARKELKVSEKDEWPSGKNTILFEKVITAEGADKFMEITGGMLTHLGEDGEVRYQIFEPSETLAGGEILSLEEKFLAGEGQNLTPARLATDGYSYDFIAGQVKADLEKAARAVAVEGYCRIDAFVRIYADGTADTIPIEVNSLPGMTPATAIFHQAALAGYQPAAFIDRILAYGKARRDRAAIALPTEAALSSVPSQASLASPKNPAPATAPLTEEKTAVSDYNALIKEGEESTVPPIRASSSEPEKTGFVASTLALLKSGYFWKNFAMALLFLVICFFLLRISLNLYTSHGSSTDLPNFVDMSRAEAAERADDLGLTLKFEKGAFDPNRPPGTVTRQHPKAGAGVKKNRSIYLTILTDEAPMIKLPPLTGEYDYTQYTTRLQRMGEIRSKIREQVYDGKQEENTILYLYYGDRKITEEELRGGRVEVPKGGELEFVVTVRETGEVSVPKMRCRTFGELEFLLDGSDLLVGKTYGDVANRSNAYVVRTEPSGGAMVPVGSKFDVYLSDTRPGGCD</sequence>
<keyword evidence="6 12" id="KW-0547">Nucleotide-binding</keyword>